<sequence length="95" mass="11014">MVTAGSDGEYDRPVFRPHHGVFRVFAQPSKQPGLSRTWQHGEKEMLAEICTRQRMMNAPADEAASNHLGWRQQLECQQEKVLGKARKQIHDFRRI</sequence>
<evidence type="ECO:0000313" key="1">
    <source>
        <dbReference type="EMBL" id="CRJ81373.1"/>
    </source>
</evidence>
<name>A0A0G4KCV6_VERLO</name>
<gene>
    <name evidence="1" type="ORF">BN1708_001883</name>
</gene>
<dbReference type="Proteomes" id="UP000044602">
    <property type="component" value="Unassembled WGS sequence"/>
</dbReference>
<dbReference type="EMBL" id="CVQH01000002">
    <property type="protein sequence ID" value="CRJ81373.1"/>
    <property type="molecule type" value="Genomic_DNA"/>
</dbReference>
<protein>
    <submittedName>
        <fullName evidence="1">Uncharacterized protein</fullName>
    </submittedName>
</protein>
<accession>A0A0G4KCV6</accession>
<dbReference type="AlphaFoldDB" id="A0A0G4KCV6"/>
<proteinExistence type="predicted"/>
<keyword evidence="2" id="KW-1185">Reference proteome</keyword>
<organism evidence="1 2">
    <name type="scientific">Verticillium longisporum</name>
    <name type="common">Verticillium dahliae var. longisporum</name>
    <dbReference type="NCBI Taxonomy" id="100787"/>
    <lineage>
        <taxon>Eukaryota</taxon>
        <taxon>Fungi</taxon>
        <taxon>Dikarya</taxon>
        <taxon>Ascomycota</taxon>
        <taxon>Pezizomycotina</taxon>
        <taxon>Sordariomycetes</taxon>
        <taxon>Hypocreomycetidae</taxon>
        <taxon>Glomerellales</taxon>
        <taxon>Plectosphaerellaceae</taxon>
        <taxon>Verticillium</taxon>
    </lineage>
</organism>
<reference evidence="1 2" key="1">
    <citation type="submission" date="2015-05" db="EMBL/GenBank/DDBJ databases">
        <authorList>
            <person name="Wang D.B."/>
            <person name="Wang M."/>
        </authorList>
    </citation>
    <scope>NUCLEOTIDE SEQUENCE [LARGE SCALE GENOMIC DNA]</scope>
    <source>
        <strain evidence="1">VL1</strain>
    </source>
</reference>
<evidence type="ECO:0000313" key="2">
    <source>
        <dbReference type="Proteomes" id="UP000044602"/>
    </source>
</evidence>